<keyword evidence="5" id="KW-0503">Monooxygenase</keyword>
<keyword evidence="6" id="KW-1185">Reference proteome</keyword>
<dbReference type="AlphaFoldDB" id="A0AAQ3QVC9"/>
<dbReference type="GO" id="GO:0016709">
    <property type="term" value="F:oxidoreductase activity, acting on paired donors, with incorporation or reduction of molecular oxygen, NAD(P)H as one donor, and incorporation of one atom of oxygen"/>
    <property type="evidence" value="ECO:0007669"/>
    <property type="project" value="UniProtKB-ARBA"/>
</dbReference>
<gene>
    <name evidence="5" type="ORF">RZN69_18910</name>
</gene>
<dbReference type="Pfam" id="PF01494">
    <property type="entry name" value="FAD_binding_3"/>
    <property type="match status" value="1"/>
</dbReference>
<keyword evidence="5" id="KW-0560">Oxidoreductase</keyword>
<name>A0AAQ3QVC9_9BACT</name>
<dbReference type="InterPro" id="IPR002938">
    <property type="entry name" value="FAD-bd"/>
</dbReference>
<dbReference type="Gene3D" id="3.50.50.60">
    <property type="entry name" value="FAD/NAD(P)-binding domain"/>
    <property type="match status" value="1"/>
</dbReference>
<dbReference type="RefSeq" id="WP_317832847.1">
    <property type="nucleotide sequence ID" value="NZ_CP136920.1"/>
</dbReference>
<protein>
    <submittedName>
        <fullName evidence="5">FAD-dependent monooxygenase</fullName>
    </submittedName>
</protein>
<dbReference type="Proteomes" id="UP001304300">
    <property type="component" value="Chromosome"/>
</dbReference>
<accession>A0AAQ3QVC9</accession>
<sequence length="545" mass="59996">MSLKLPQTGVHTDVAIIGGGPCGLMAALLLTRFGVRCTLFEKHRGVSFHPKAMGVTRRTGEIFRQLGLHKELMSEDLHTDELSIWSRGFTGEVLGRVPFVDNVSNYTPCRRIHCPQPHTETVLRNAVDIEPLAEIHYDTRVDTINDSGSRVEVCFSNLNSGDTGILYASWLIAADGAESPVRQKLGIETEGPGDLGHFLNVYFRAPYGDHLHGRRALLYQLIDEDFFELFVAINGSDLWLMHHYLEEGESPKDYDEERLHETIAYASGLYDVPVEIFNVSPWVMSPKLAKQWRKGRVFLTGDAAARLSPSGGLGMNNGIQSVHNLCWKLASVVHGLADESLLETYEAERMAASRLTFEHGESNAKEIFSIIGSAFDGDWTGVRKQIAGSRRNGSGLGLDLGTVYESKAVVPDGSDFSVQSDPANDYLPAARPGHHAPHLEVLLDGKFASILDLLGKGFVLLCGREGECWKKNAEALKDVFPEKLPMKVLIAGVDFIDQSGSFETLYGIENDGAVLVRPDGFVAARWLDEKSHNLEAALNQVLGKL</sequence>
<keyword evidence="2" id="KW-0285">Flavoprotein</keyword>
<evidence type="ECO:0000256" key="1">
    <source>
        <dbReference type="ARBA" id="ARBA00001974"/>
    </source>
</evidence>
<evidence type="ECO:0000313" key="5">
    <source>
        <dbReference type="EMBL" id="WOO40697.1"/>
    </source>
</evidence>
<dbReference type="PANTHER" id="PTHR43004">
    <property type="entry name" value="TRK SYSTEM POTASSIUM UPTAKE PROTEIN"/>
    <property type="match status" value="1"/>
</dbReference>
<dbReference type="PANTHER" id="PTHR43004:SF19">
    <property type="entry name" value="BINDING MONOOXYGENASE, PUTATIVE (JCVI)-RELATED"/>
    <property type="match status" value="1"/>
</dbReference>
<dbReference type="Pfam" id="PF21274">
    <property type="entry name" value="Rng_hyd_C"/>
    <property type="match status" value="1"/>
</dbReference>
<comment type="cofactor">
    <cofactor evidence="1">
        <name>FAD</name>
        <dbReference type="ChEBI" id="CHEBI:57692"/>
    </cofactor>
</comment>
<dbReference type="KEGG" id="puo:RZN69_18910"/>
<dbReference type="InterPro" id="IPR050641">
    <property type="entry name" value="RIFMO-like"/>
</dbReference>
<dbReference type="Gene3D" id="3.30.9.10">
    <property type="entry name" value="D-Amino Acid Oxidase, subunit A, domain 2"/>
    <property type="match status" value="1"/>
</dbReference>
<dbReference type="SUPFAM" id="SSF51905">
    <property type="entry name" value="FAD/NAD(P)-binding domain"/>
    <property type="match status" value="1"/>
</dbReference>
<organism evidence="5 6">
    <name type="scientific">Rubellicoccus peritrichatus</name>
    <dbReference type="NCBI Taxonomy" id="3080537"/>
    <lineage>
        <taxon>Bacteria</taxon>
        <taxon>Pseudomonadati</taxon>
        <taxon>Verrucomicrobiota</taxon>
        <taxon>Opitutia</taxon>
        <taxon>Puniceicoccales</taxon>
        <taxon>Cerasicoccaceae</taxon>
        <taxon>Rubellicoccus</taxon>
    </lineage>
</organism>
<dbReference type="Gene3D" id="3.40.30.120">
    <property type="match status" value="1"/>
</dbReference>
<dbReference type="GO" id="GO:0071949">
    <property type="term" value="F:FAD binding"/>
    <property type="evidence" value="ECO:0007669"/>
    <property type="project" value="InterPro"/>
</dbReference>
<keyword evidence="3" id="KW-0274">FAD</keyword>
<dbReference type="PRINTS" id="PR00420">
    <property type="entry name" value="RNGMNOXGNASE"/>
</dbReference>
<proteinExistence type="predicted"/>
<dbReference type="EMBL" id="CP136920">
    <property type="protein sequence ID" value="WOO40697.1"/>
    <property type="molecule type" value="Genomic_DNA"/>
</dbReference>
<evidence type="ECO:0000259" key="4">
    <source>
        <dbReference type="Pfam" id="PF01494"/>
    </source>
</evidence>
<evidence type="ECO:0000256" key="3">
    <source>
        <dbReference type="ARBA" id="ARBA00022827"/>
    </source>
</evidence>
<feature type="domain" description="FAD-binding" evidence="4">
    <location>
        <begin position="12"/>
        <end position="354"/>
    </location>
</feature>
<reference evidence="5 6" key="1">
    <citation type="submission" date="2023-10" db="EMBL/GenBank/DDBJ databases">
        <title>Rubellicoccus peritrichatus gen. nov., sp. nov., isolated from an algae of coral reef tank.</title>
        <authorList>
            <person name="Luo J."/>
        </authorList>
    </citation>
    <scope>NUCLEOTIDE SEQUENCE [LARGE SCALE GENOMIC DNA]</scope>
    <source>
        <strain evidence="5 6">CR14</strain>
    </source>
</reference>
<evidence type="ECO:0000256" key="2">
    <source>
        <dbReference type="ARBA" id="ARBA00022630"/>
    </source>
</evidence>
<dbReference type="InterPro" id="IPR036188">
    <property type="entry name" value="FAD/NAD-bd_sf"/>
</dbReference>
<evidence type="ECO:0000313" key="6">
    <source>
        <dbReference type="Proteomes" id="UP001304300"/>
    </source>
</evidence>